<accession>X1J9D4</accession>
<evidence type="ECO:0000313" key="1">
    <source>
        <dbReference type="EMBL" id="GAH74959.1"/>
    </source>
</evidence>
<organism evidence="1">
    <name type="scientific">marine sediment metagenome</name>
    <dbReference type="NCBI Taxonomy" id="412755"/>
    <lineage>
        <taxon>unclassified sequences</taxon>
        <taxon>metagenomes</taxon>
        <taxon>ecological metagenomes</taxon>
    </lineage>
</organism>
<dbReference type="AlphaFoldDB" id="X1J9D4"/>
<name>X1J9D4_9ZZZZ</name>
<dbReference type="GO" id="GO:0006355">
    <property type="term" value="P:regulation of DNA-templated transcription"/>
    <property type="evidence" value="ECO:0007669"/>
    <property type="project" value="InterPro"/>
</dbReference>
<proteinExistence type="predicted"/>
<gene>
    <name evidence="1" type="ORF">S03H2_47905</name>
</gene>
<reference evidence="1" key="1">
    <citation type="journal article" date="2014" name="Front. Microbiol.">
        <title>High frequency of phylogenetically diverse reductive dehalogenase-homologous genes in deep subseafloor sedimentary metagenomes.</title>
        <authorList>
            <person name="Kawai M."/>
            <person name="Futagami T."/>
            <person name="Toyoda A."/>
            <person name="Takaki Y."/>
            <person name="Nishi S."/>
            <person name="Hori S."/>
            <person name="Arai W."/>
            <person name="Tsubouchi T."/>
            <person name="Morono Y."/>
            <person name="Uchiyama I."/>
            <person name="Ito T."/>
            <person name="Fujiyama A."/>
            <person name="Inagaki F."/>
            <person name="Takami H."/>
        </authorList>
    </citation>
    <scope>NUCLEOTIDE SEQUENCE</scope>
    <source>
        <strain evidence="1">Expedition CK06-06</strain>
    </source>
</reference>
<dbReference type="InterPro" id="IPR013321">
    <property type="entry name" value="Arc_rbn_hlx_hlx"/>
</dbReference>
<protein>
    <submittedName>
        <fullName evidence="1">Uncharacterized protein</fullName>
    </submittedName>
</protein>
<sequence length="55" mass="6538">MKFRTLSIKKEQLERLRKLSKAMGLSQGFLIRMAMDELIEDKEKLKKKLFPQKGK</sequence>
<dbReference type="Gene3D" id="1.10.1220.10">
    <property type="entry name" value="Met repressor-like"/>
    <property type="match status" value="1"/>
</dbReference>
<dbReference type="EMBL" id="BARU01030158">
    <property type="protein sequence ID" value="GAH74959.1"/>
    <property type="molecule type" value="Genomic_DNA"/>
</dbReference>
<comment type="caution">
    <text evidence="1">The sequence shown here is derived from an EMBL/GenBank/DDBJ whole genome shotgun (WGS) entry which is preliminary data.</text>
</comment>